<name>A0AAI9YLM1_9PEZI</name>
<gene>
    <name evidence="2" type="ORF">CCOS01_13883</name>
</gene>
<evidence type="ECO:0000313" key="3">
    <source>
        <dbReference type="Proteomes" id="UP001240678"/>
    </source>
</evidence>
<dbReference type="Proteomes" id="UP001240678">
    <property type="component" value="Unassembled WGS sequence"/>
</dbReference>
<reference evidence="2 3" key="1">
    <citation type="submission" date="2016-10" db="EMBL/GenBank/DDBJ databases">
        <title>The genome sequence of Colletotrichum fioriniae PJ7.</title>
        <authorList>
            <person name="Baroncelli R."/>
        </authorList>
    </citation>
    <scope>NUCLEOTIDE SEQUENCE [LARGE SCALE GENOMIC DNA]</scope>
    <source>
        <strain evidence="2 3">IMI 309622</strain>
    </source>
</reference>
<dbReference type="RefSeq" id="XP_060307747.1">
    <property type="nucleotide sequence ID" value="XM_060462027.1"/>
</dbReference>
<organism evidence="2 3">
    <name type="scientific">Colletotrichum costaricense</name>
    <dbReference type="NCBI Taxonomy" id="1209916"/>
    <lineage>
        <taxon>Eukaryota</taxon>
        <taxon>Fungi</taxon>
        <taxon>Dikarya</taxon>
        <taxon>Ascomycota</taxon>
        <taxon>Pezizomycotina</taxon>
        <taxon>Sordariomycetes</taxon>
        <taxon>Hypocreomycetidae</taxon>
        <taxon>Glomerellales</taxon>
        <taxon>Glomerellaceae</taxon>
        <taxon>Colletotrichum</taxon>
        <taxon>Colletotrichum acutatum species complex</taxon>
    </lineage>
</organism>
<evidence type="ECO:0000256" key="1">
    <source>
        <dbReference type="SAM" id="MobiDB-lite"/>
    </source>
</evidence>
<accession>A0AAI9YLM1</accession>
<keyword evidence="3" id="KW-1185">Reference proteome</keyword>
<feature type="compositionally biased region" description="Basic and acidic residues" evidence="1">
    <location>
        <begin position="55"/>
        <end position="67"/>
    </location>
</feature>
<proteinExistence type="predicted"/>
<feature type="region of interest" description="Disordered" evidence="1">
    <location>
        <begin position="26"/>
        <end position="67"/>
    </location>
</feature>
<feature type="compositionally biased region" description="Basic and acidic residues" evidence="1">
    <location>
        <begin position="108"/>
        <end position="130"/>
    </location>
</feature>
<evidence type="ECO:0000313" key="2">
    <source>
        <dbReference type="EMBL" id="KAK1514602.1"/>
    </source>
</evidence>
<comment type="caution">
    <text evidence="2">The sequence shown here is derived from an EMBL/GenBank/DDBJ whole genome shotgun (WGS) entry which is preliminary data.</text>
</comment>
<dbReference type="AlphaFoldDB" id="A0AAI9YLM1"/>
<protein>
    <submittedName>
        <fullName evidence="2">Uncharacterized protein</fullName>
    </submittedName>
</protein>
<dbReference type="GeneID" id="85345574"/>
<feature type="region of interest" description="Disordered" evidence="1">
    <location>
        <begin position="101"/>
        <end position="153"/>
    </location>
</feature>
<dbReference type="EMBL" id="MOOE01000018">
    <property type="protein sequence ID" value="KAK1514602.1"/>
    <property type="molecule type" value="Genomic_DNA"/>
</dbReference>
<sequence length="153" mass="16871">MRQKATGVHGAAKPINYAELLTEEGNTSLHPKAGAETVSKSSRALAAHPAAQQRETADFQRPRFKKKSGDREVFGRFLAPNPTKISEKISAFCVTVPWFASSSPPVADLRRAKTRTMDEERKRASSRDAASRGPGQRHMPAHLPVRTRERRGA</sequence>